<name>A0A151NGD7_ALLMI</name>
<organism evidence="2 3">
    <name type="scientific">Alligator mississippiensis</name>
    <name type="common">American alligator</name>
    <dbReference type="NCBI Taxonomy" id="8496"/>
    <lineage>
        <taxon>Eukaryota</taxon>
        <taxon>Metazoa</taxon>
        <taxon>Chordata</taxon>
        <taxon>Craniata</taxon>
        <taxon>Vertebrata</taxon>
        <taxon>Euteleostomi</taxon>
        <taxon>Archelosauria</taxon>
        <taxon>Archosauria</taxon>
        <taxon>Crocodylia</taxon>
        <taxon>Alligatoridae</taxon>
        <taxon>Alligatorinae</taxon>
        <taxon>Alligator</taxon>
    </lineage>
</organism>
<evidence type="ECO:0000313" key="3">
    <source>
        <dbReference type="Proteomes" id="UP000050525"/>
    </source>
</evidence>
<feature type="compositionally biased region" description="Low complexity" evidence="1">
    <location>
        <begin position="88"/>
        <end position="101"/>
    </location>
</feature>
<evidence type="ECO:0000313" key="2">
    <source>
        <dbReference type="EMBL" id="KYO35872.1"/>
    </source>
</evidence>
<accession>A0A151NGD7</accession>
<reference evidence="2 3" key="1">
    <citation type="journal article" date="2012" name="Genome Biol.">
        <title>Sequencing three crocodilian genomes to illuminate the evolution of archosaurs and amniotes.</title>
        <authorList>
            <person name="St John J.A."/>
            <person name="Braun E.L."/>
            <person name="Isberg S.R."/>
            <person name="Miles L.G."/>
            <person name="Chong A.Y."/>
            <person name="Gongora J."/>
            <person name="Dalzell P."/>
            <person name="Moran C."/>
            <person name="Bed'hom B."/>
            <person name="Abzhanov A."/>
            <person name="Burgess S.C."/>
            <person name="Cooksey A.M."/>
            <person name="Castoe T.A."/>
            <person name="Crawford N.G."/>
            <person name="Densmore L.D."/>
            <person name="Drew J.C."/>
            <person name="Edwards S.V."/>
            <person name="Faircloth B.C."/>
            <person name="Fujita M.K."/>
            <person name="Greenwold M.J."/>
            <person name="Hoffmann F.G."/>
            <person name="Howard J.M."/>
            <person name="Iguchi T."/>
            <person name="Janes D.E."/>
            <person name="Khan S.Y."/>
            <person name="Kohno S."/>
            <person name="de Koning A.J."/>
            <person name="Lance S.L."/>
            <person name="McCarthy F.M."/>
            <person name="McCormack J.E."/>
            <person name="Merchant M.E."/>
            <person name="Peterson D.G."/>
            <person name="Pollock D.D."/>
            <person name="Pourmand N."/>
            <person name="Raney B.J."/>
            <person name="Roessler K.A."/>
            <person name="Sanford J.R."/>
            <person name="Sawyer R.H."/>
            <person name="Schmidt C.J."/>
            <person name="Triplett E.W."/>
            <person name="Tuberville T.D."/>
            <person name="Venegas-Anaya M."/>
            <person name="Howard J.T."/>
            <person name="Jarvis E.D."/>
            <person name="Guillette L.J.Jr."/>
            <person name="Glenn T.C."/>
            <person name="Green R.E."/>
            <person name="Ray D.A."/>
        </authorList>
    </citation>
    <scope>NUCLEOTIDE SEQUENCE [LARGE SCALE GENOMIC DNA]</scope>
    <source>
        <strain evidence="2">KSC_2009_1</strain>
    </source>
</reference>
<evidence type="ECO:0000256" key="1">
    <source>
        <dbReference type="SAM" id="MobiDB-lite"/>
    </source>
</evidence>
<keyword evidence="3" id="KW-1185">Reference proteome</keyword>
<dbReference type="AlphaFoldDB" id="A0A151NGD7"/>
<dbReference type="Proteomes" id="UP000050525">
    <property type="component" value="Unassembled WGS sequence"/>
</dbReference>
<feature type="region of interest" description="Disordered" evidence="1">
    <location>
        <begin position="1"/>
        <end position="68"/>
    </location>
</feature>
<sequence>MAELSVAGQRQGEASRAGPWAPAGREGREAAYPRRARLISEFGHGGLQHGSRPAPMRGGWRHKRSRQVCESPARRRCLMMSLSAPGVSNSRSSSSASGRSR</sequence>
<proteinExistence type="predicted"/>
<dbReference type="EMBL" id="AKHW03003057">
    <property type="protein sequence ID" value="KYO35872.1"/>
    <property type="molecule type" value="Genomic_DNA"/>
</dbReference>
<gene>
    <name evidence="2" type="ORF">Y1Q_0017351</name>
</gene>
<comment type="caution">
    <text evidence="2">The sequence shown here is derived from an EMBL/GenBank/DDBJ whole genome shotgun (WGS) entry which is preliminary data.</text>
</comment>
<protein>
    <submittedName>
        <fullName evidence="2">Uncharacterized protein</fullName>
    </submittedName>
</protein>
<feature type="region of interest" description="Disordered" evidence="1">
    <location>
        <begin position="81"/>
        <end position="101"/>
    </location>
</feature>